<protein>
    <submittedName>
        <fullName evidence="2">Uncharacterized protein</fullName>
    </submittedName>
</protein>
<evidence type="ECO:0000256" key="1">
    <source>
        <dbReference type="SAM" id="MobiDB-lite"/>
    </source>
</evidence>
<feature type="non-terminal residue" evidence="2">
    <location>
        <position position="1"/>
    </location>
</feature>
<gene>
    <name evidence="2" type="ORF">S01H1_46837</name>
</gene>
<organism evidence="2">
    <name type="scientific">marine sediment metagenome</name>
    <dbReference type="NCBI Taxonomy" id="412755"/>
    <lineage>
        <taxon>unclassified sequences</taxon>
        <taxon>metagenomes</taxon>
        <taxon>ecological metagenomes</taxon>
    </lineage>
</organism>
<comment type="caution">
    <text evidence="2">The sequence shown here is derived from an EMBL/GenBank/DDBJ whole genome shotgun (WGS) entry which is preliminary data.</text>
</comment>
<evidence type="ECO:0000313" key="2">
    <source>
        <dbReference type="EMBL" id="GAG16838.1"/>
    </source>
</evidence>
<reference evidence="2" key="1">
    <citation type="journal article" date="2014" name="Front. Microbiol.">
        <title>High frequency of phylogenetically diverse reductive dehalogenase-homologous genes in deep subseafloor sedimentary metagenomes.</title>
        <authorList>
            <person name="Kawai M."/>
            <person name="Futagami T."/>
            <person name="Toyoda A."/>
            <person name="Takaki Y."/>
            <person name="Nishi S."/>
            <person name="Hori S."/>
            <person name="Arai W."/>
            <person name="Tsubouchi T."/>
            <person name="Morono Y."/>
            <person name="Uchiyama I."/>
            <person name="Ito T."/>
            <person name="Fujiyama A."/>
            <person name="Inagaki F."/>
            <person name="Takami H."/>
        </authorList>
    </citation>
    <scope>NUCLEOTIDE SEQUENCE</scope>
    <source>
        <strain evidence="2">Expedition CK06-06</strain>
    </source>
</reference>
<feature type="non-terminal residue" evidence="2">
    <location>
        <position position="263"/>
    </location>
</feature>
<feature type="compositionally biased region" description="Basic and acidic residues" evidence="1">
    <location>
        <begin position="117"/>
        <end position="126"/>
    </location>
</feature>
<feature type="region of interest" description="Disordered" evidence="1">
    <location>
        <begin position="62"/>
        <end position="126"/>
    </location>
</feature>
<proteinExistence type="predicted"/>
<accession>X0VWL4</accession>
<sequence length="263" mass="27875">LTAAAVVIGLAVVVLFVRRGTFISPAVRPPPPIPEVSDGGTGADIDADRPTVLAENIPPYHIAPGTEDAPSIDAGTTTAEGPVIDDDSDIVDRPRTEDEAGTGETAKQTTAPGEEPAVERPVRSPEEALESVRVVLAGSPRLADHVQTLLSDPRHLEDDRMSVGCVLPGLLDPVHVLTLSLDPDQPPLSQEDTEALESRIRAVDALIGGASTMLADHVKAVVAGVMDSRFVNTDRLQVRLDTDLEWRLSDDAIGWKTRDAGMT</sequence>
<name>X0VWL4_9ZZZZ</name>
<dbReference type="AlphaFoldDB" id="X0VWL4"/>
<dbReference type="EMBL" id="BARS01030007">
    <property type="protein sequence ID" value="GAG16838.1"/>
    <property type="molecule type" value="Genomic_DNA"/>
</dbReference>